<dbReference type="PANTHER" id="PTHR31672:SF13">
    <property type="entry name" value="F-BOX PROTEIN CPR30-LIKE"/>
    <property type="match status" value="1"/>
</dbReference>
<dbReference type="PANTHER" id="PTHR31672">
    <property type="entry name" value="BNACNNG10540D PROTEIN"/>
    <property type="match status" value="1"/>
</dbReference>
<keyword evidence="3" id="KW-1185">Reference proteome</keyword>
<feature type="domain" description="F-box associated beta-propeller type 3" evidence="1">
    <location>
        <begin position="45"/>
        <end position="295"/>
    </location>
</feature>
<sequence>MEMLEALPDELVLEIFSWLPATAIQKFKSASDFFHTISLEETYFVHKQSHNASLKNDHCFFLQPKLCQRILASSNGLIIGCGTKQSNQTELFISNPSTQSWFPIPTPNCLKEYPYSEINIAFECNSKDFMLFLFEVPSEWSSLCYNLKFYSQEEDTWKTIEKSFFTGARRMIFDTHVFQNNVFHVISDCSPYLLKKSPYFRPYIMAYNIKDGESRMIRVPKEARRGSHDSSCRMGIYKWGKVTSLNGSICLVRLRKSVFTVWVLTNYESCKWKRVIKIRVKAMGMTEEEPIDVKGFVVMNGDCLVFATRNKVYNCGLTHKSYMVVEEICEHGFDNDEVYFTSYSDTLRLPGDGATTLPLLQQIY</sequence>
<dbReference type="EMBL" id="JAAIUW010000005">
    <property type="protein sequence ID" value="KAF7831359.1"/>
    <property type="molecule type" value="Genomic_DNA"/>
</dbReference>
<evidence type="ECO:0000259" key="1">
    <source>
        <dbReference type="Pfam" id="PF08268"/>
    </source>
</evidence>
<dbReference type="InterPro" id="IPR013187">
    <property type="entry name" value="F-box-assoc_dom_typ3"/>
</dbReference>
<protein>
    <submittedName>
        <fullName evidence="2">F-box protein</fullName>
    </submittedName>
</protein>
<comment type="caution">
    <text evidence="2">The sequence shown here is derived from an EMBL/GenBank/DDBJ whole genome shotgun (WGS) entry which is preliminary data.</text>
</comment>
<name>A0A834U4M9_9FABA</name>
<organism evidence="2 3">
    <name type="scientific">Senna tora</name>
    <dbReference type="NCBI Taxonomy" id="362788"/>
    <lineage>
        <taxon>Eukaryota</taxon>
        <taxon>Viridiplantae</taxon>
        <taxon>Streptophyta</taxon>
        <taxon>Embryophyta</taxon>
        <taxon>Tracheophyta</taxon>
        <taxon>Spermatophyta</taxon>
        <taxon>Magnoliopsida</taxon>
        <taxon>eudicotyledons</taxon>
        <taxon>Gunneridae</taxon>
        <taxon>Pentapetalae</taxon>
        <taxon>rosids</taxon>
        <taxon>fabids</taxon>
        <taxon>Fabales</taxon>
        <taxon>Fabaceae</taxon>
        <taxon>Caesalpinioideae</taxon>
        <taxon>Cassia clade</taxon>
        <taxon>Senna</taxon>
    </lineage>
</organism>
<gene>
    <name evidence="2" type="ORF">G2W53_013692</name>
</gene>
<dbReference type="InterPro" id="IPR036047">
    <property type="entry name" value="F-box-like_dom_sf"/>
</dbReference>
<dbReference type="Pfam" id="PF08268">
    <property type="entry name" value="FBA_3"/>
    <property type="match status" value="1"/>
</dbReference>
<reference evidence="2" key="1">
    <citation type="submission" date="2020-09" db="EMBL/GenBank/DDBJ databases">
        <title>Genome-Enabled Discovery of Anthraquinone Biosynthesis in Senna tora.</title>
        <authorList>
            <person name="Kang S.-H."/>
            <person name="Pandey R.P."/>
            <person name="Lee C.-M."/>
            <person name="Sim J.-S."/>
            <person name="Jeong J.-T."/>
            <person name="Choi B.-S."/>
            <person name="Jung M."/>
            <person name="Ginzburg D."/>
            <person name="Zhao K."/>
            <person name="Won S.Y."/>
            <person name="Oh T.-J."/>
            <person name="Yu Y."/>
            <person name="Kim N.-H."/>
            <person name="Lee O.R."/>
            <person name="Lee T.-H."/>
            <person name="Bashyal P."/>
            <person name="Kim T.-S."/>
            <person name="Lee W.-H."/>
            <person name="Kawkins C."/>
            <person name="Kim C.-K."/>
            <person name="Kim J.S."/>
            <person name="Ahn B.O."/>
            <person name="Rhee S.Y."/>
            <person name="Sohng J.K."/>
        </authorList>
    </citation>
    <scope>NUCLEOTIDE SEQUENCE</scope>
    <source>
        <tissue evidence="2">Leaf</tissue>
    </source>
</reference>
<proteinExistence type="predicted"/>
<accession>A0A834U4M9</accession>
<dbReference type="SUPFAM" id="SSF81383">
    <property type="entry name" value="F-box domain"/>
    <property type="match status" value="1"/>
</dbReference>
<dbReference type="OrthoDB" id="1433187at2759"/>
<dbReference type="AlphaFoldDB" id="A0A834U4M9"/>
<evidence type="ECO:0000313" key="2">
    <source>
        <dbReference type="EMBL" id="KAF7831359.1"/>
    </source>
</evidence>
<evidence type="ECO:0000313" key="3">
    <source>
        <dbReference type="Proteomes" id="UP000634136"/>
    </source>
</evidence>
<dbReference type="Proteomes" id="UP000634136">
    <property type="component" value="Unassembled WGS sequence"/>
</dbReference>
<dbReference type="InterPro" id="IPR050796">
    <property type="entry name" value="SCF_F-box_component"/>
</dbReference>